<keyword evidence="2" id="KW-0677">Repeat</keyword>
<accession>A0ABS2ATD1</accession>
<dbReference type="SUPFAM" id="SSF50978">
    <property type="entry name" value="WD40 repeat-like"/>
    <property type="match status" value="1"/>
</dbReference>
<evidence type="ECO:0000256" key="1">
    <source>
        <dbReference type="ARBA" id="ARBA00022574"/>
    </source>
</evidence>
<feature type="region of interest" description="Disordered" evidence="4">
    <location>
        <begin position="1"/>
        <end position="23"/>
    </location>
</feature>
<dbReference type="PROSITE" id="PS50294">
    <property type="entry name" value="WD_REPEATS_REGION"/>
    <property type="match status" value="1"/>
</dbReference>
<dbReference type="SUPFAM" id="SSF52540">
    <property type="entry name" value="P-loop containing nucleoside triphosphate hydrolases"/>
    <property type="match status" value="1"/>
</dbReference>
<feature type="repeat" description="WD" evidence="3">
    <location>
        <begin position="940"/>
        <end position="962"/>
    </location>
</feature>
<dbReference type="Pfam" id="PF13365">
    <property type="entry name" value="Trypsin_2"/>
    <property type="match status" value="1"/>
</dbReference>
<dbReference type="PANTHER" id="PTHR19848:SF8">
    <property type="entry name" value="F-BOX AND WD REPEAT DOMAIN CONTAINING 7"/>
    <property type="match status" value="1"/>
</dbReference>
<feature type="repeat" description="WD" evidence="3">
    <location>
        <begin position="1303"/>
        <end position="1325"/>
    </location>
</feature>
<feature type="repeat" description="WD" evidence="3">
    <location>
        <begin position="746"/>
        <end position="789"/>
    </location>
</feature>
<comment type="caution">
    <text evidence="5">The sequence shown here is derived from an EMBL/GenBank/DDBJ whole genome shotgun (WGS) entry which is preliminary data.</text>
</comment>
<organism evidence="5 6">
    <name type="scientific">Paractinoplanes ovalisporus</name>
    <dbReference type="NCBI Taxonomy" id="2810368"/>
    <lineage>
        <taxon>Bacteria</taxon>
        <taxon>Bacillati</taxon>
        <taxon>Actinomycetota</taxon>
        <taxon>Actinomycetes</taxon>
        <taxon>Micromonosporales</taxon>
        <taxon>Micromonosporaceae</taxon>
        <taxon>Paractinoplanes</taxon>
    </lineage>
</organism>
<evidence type="ECO:0000256" key="3">
    <source>
        <dbReference type="PROSITE-ProRule" id="PRU00221"/>
    </source>
</evidence>
<gene>
    <name evidence="5" type="ORF">JIG36_47190</name>
</gene>
<reference evidence="5 6" key="1">
    <citation type="submission" date="2021-01" db="EMBL/GenBank/DDBJ databases">
        <title>Actinoplanes sp. nov. LDG1-06 isolated from lichen.</title>
        <authorList>
            <person name="Saeng-In P."/>
            <person name="Phongsopitanun W."/>
            <person name="Kanchanasin P."/>
            <person name="Yuki M."/>
            <person name="Kudo T."/>
            <person name="Ohkuma M."/>
            <person name="Tanasupawat S."/>
        </authorList>
    </citation>
    <scope>NUCLEOTIDE SEQUENCE [LARGE SCALE GENOMIC DNA]</scope>
    <source>
        <strain evidence="5 6">LDG1-06</strain>
    </source>
</reference>
<dbReference type="Gene3D" id="3.40.50.300">
    <property type="entry name" value="P-loop containing nucleotide triphosphate hydrolases"/>
    <property type="match status" value="1"/>
</dbReference>
<evidence type="ECO:0000256" key="2">
    <source>
        <dbReference type="ARBA" id="ARBA00022737"/>
    </source>
</evidence>
<dbReference type="Proteomes" id="UP000632138">
    <property type="component" value="Unassembled WGS sequence"/>
</dbReference>
<dbReference type="InterPro" id="IPR020472">
    <property type="entry name" value="WD40_PAC1"/>
</dbReference>
<dbReference type="EMBL" id="JAENHP010000032">
    <property type="protein sequence ID" value="MBM2623112.1"/>
    <property type="molecule type" value="Genomic_DNA"/>
</dbReference>
<evidence type="ECO:0000256" key="4">
    <source>
        <dbReference type="SAM" id="MobiDB-lite"/>
    </source>
</evidence>
<feature type="repeat" description="WD" evidence="3">
    <location>
        <begin position="1007"/>
        <end position="1050"/>
    </location>
</feature>
<sequence>MTASPPNNRPRKDPWTVSIHDGPTGERTLGSGVVIDGTRVLTCHHVVAKQDSAVWVAFPKAGVPRSLRRRVTEVRAAADADVAVLELVERVPEAVIPAPLLCPDGTDLVDEPWWAFGFPEDVPKGLGSDAWGSVGATLGYGWVRLETDSRYVVSKGFSGTGLWSPRYQAIVGLVGQARTSGERRGDALAITLSQADRELPGEKISGLAAWSIATAGESALAAWGWSLETDAEAGRHWRPRARGVSVDTEAGYRFRGRRTALTEIVDWLDRPDTDDRILVITGSPGVGKSAVLGRVVTTADMGIRAALPANDDNVKASVGSVGCAVHVKGKTALDVAVEIARAASVRLPVRVSDLESVLRKRFTARPEGRLNLVIDALDEANTPLEARQIIDEIVLPLARHCGKLGVQVVIGTRRADDGGDLLTRFGSGRTVIDLDDEKYFQVNDLAAYATATLQLIGAERHDNPYADDAVAEPVAVRIAELAERNFLVAGLVARRHGLYDKTPVDTAEMTFPPDVDTALAAYVRPLNPVGSAPAELVLTALAYAQAPGLSPALWRCFLSALGEQVRLDDLETFARSSAANFLVEVTTDGQGKRFRLFHQALNDALLRHRDRAAAQDQAAIADALMSLGGSTGWRKADPYLLRSLPYHAHAGGVIDDVLANEEFQLHGDLLRLTALAADATTEAGRQRAHLLRLTPGAATVGADERAAMMSVTAVLEGVKTDVAAGRAAPYRGLWATAGRRSEWTVLEGHKAGVAALCTVQVGNRTLLVSADVEGTLKLWNPETSQAEREVAGLAKQVLTLRPTVSNDHALLVVGAQNSILALDPESGHPHQLLNGNALRPPCCVVPAGERVLLAGCDADGILTLWDPVTRQKRELVGHVGDVLALCPVVTGGETLLASAGYDRTVRFWDVEKGVERRRRDDHDRKVAALCTVSVPGHIVLASASADGTIRLWHPASGQEIDRWQHHFTVVNAMCEVRVGGNTLLAVAGDGEELRLFDPTNGRPMGELAGHTGPIRDVCTVPVGDRPLLATASEDGTVRLWDPAAGERQDSEPPRAGSLREALTIKVQGRTHLAVGAHDGTVRFRDGHTGRQLPDIIGRVDAMCCFPTDDGVHLALARSDGTVVDWDPATRQRRDLGARLRYYPFVIGPTFVGQQPGLAVLGRDLTLHTWQHQAGWQRHSTVRQRLRTRLFPERYFGGFREHTVAACFVAVGRNGMLASADNLGNIRLWEVESGRLAFVLPGNRPVHRIIPLPATGRDLVASSSTDGRVRIWDPRSGTLQHELIAYTGEAHGICGATIDGRTVLITAGEDRIVRVWDPLNGTVLMTVPVHHAVYHCAAQDGLVVFQFRTGFLAIEFG</sequence>
<keyword evidence="1 3" id="KW-0853">WD repeat</keyword>
<dbReference type="InterPro" id="IPR001680">
    <property type="entry name" value="WD40_rpt"/>
</dbReference>
<proteinExistence type="predicted"/>
<dbReference type="PROSITE" id="PS50082">
    <property type="entry name" value="WD_REPEATS_2"/>
    <property type="match status" value="6"/>
</dbReference>
<dbReference type="PROSITE" id="PS00678">
    <property type="entry name" value="WD_REPEATS_1"/>
    <property type="match status" value="1"/>
</dbReference>
<dbReference type="PRINTS" id="PR00320">
    <property type="entry name" value="GPROTEINBRPT"/>
</dbReference>
<evidence type="ECO:0000313" key="6">
    <source>
        <dbReference type="Proteomes" id="UP000632138"/>
    </source>
</evidence>
<dbReference type="InterPro" id="IPR011047">
    <property type="entry name" value="Quinoprotein_ADH-like_sf"/>
</dbReference>
<dbReference type="InterPro" id="IPR027417">
    <property type="entry name" value="P-loop_NTPase"/>
</dbReference>
<dbReference type="InterPro" id="IPR043504">
    <property type="entry name" value="Peptidase_S1_PA_chymotrypsin"/>
</dbReference>
<dbReference type="SMART" id="SM00320">
    <property type="entry name" value="WD40"/>
    <property type="match status" value="10"/>
</dbReference>
<dbReference type="Pfam" id="PF00400">
    <property type="entry name" value="WD40"/>
    <property type="match status" value="5"/>
</dbReference>
<dbReference type="InterPro" id="IPR036322">
    <property type="entry name" value="WD40_repeat_dom_sf"/>
</dbReference>
<dbReference type="InterPro" id="IPR009003">
    <property type="entry name" value="Peptidase_S1_PA"/>
</dbReference>
<dbReference type="SUPFAM" id="SSF50494">
    <property type="entry name" value="Trypsin-like serine proteases"/>
    <property type="match status" value="1"/>
</dbReference>
<protein>
    <submittedName>
        <fullName evidence="5">Trypsin-like peptidase domain-containing protein</fullName>
    </submittedName>
</protein>
<dbReference type="PANTHER" id="PTHR19848">
    <property type="entry name" value="WD40 REPEAT PROTEIN"/>
    <property type="match status" value="1"/>
</dbReference>
<evidence type="ECO:0000313" key="5">
    <source>
        <dbReference type="EMBL" id="MBM2623112.1"/>
    </source>
</evidence>
<dbReference type="RefSeq" id="WP_203383469.1">
    <property type="nucleotide sequence ID" value="NZ_JAENHP010000032.1"/>
</dbReference>
<name>A0ABS2ATD1_9ACTN</name>
<dbReference type="InterPro" id="IPR015943">
    <property type="entry name" value="WD40/YVTN_repeat-like_dom_sf"/>
</dbReference>
<dbReference type="Gene3D" id="2.130.10.10">
    <property type="entry name" value="YVTN repeat-like/Quinoprotein amine dehydrogenase"/>
    <property type="match status" value="3"/>
</dbReference>
<dbReference type="Gene3D" id="2.40.10.10">
    <property type="entry name" value="Trypsin-like serine proteases"/>
    <property type="match status" value="1"/>
</dbReference>
<keyword evidence="6" id="KW-1185">Reference proteome</keyword>
<feature type="repeat" description="WD" evidence="3">
    <location>
        <begin position="1258"/>
        <end position="1281"/>
    </location>
</feature>
<feature type="repeat" description="WD" evidence="3">
    <location>
        <begin position="875"/>
        <end position="918"/>
    </location>
</feature>
<dbReference type="SUPFAM" id="SSF50998">
    <property type="entry name" value="Quinoprotein alcohol dehydrogenase-like"/>
    <property type="match status" value="1"/>
</dbReference>
<dbReference type="InterPro" id="IPR019775">
    <property type="entry name" value="WD40_repeat_CS"/>
</dbReference>
<dbReference type="CDD" id="cd00200">
    <property type="entry name" value="WD40"/>
    <property type="match status" value="1"/>
</dbReference>